<dbReference type="EMBL" id="CYKH01002061">
    <property type="protein sequence ID" value="CUG92557.1"/>
    <property type="molecule type" value="Genomic_DNA"/>
</dbReference>
<evidence type="ECO:0000313" key="2">
    <source>
        <dbReference type="EMBL" id="CUG92557.1"/>
    </source>
</evidence>
<name>A0A0S4JQD5_BODSA</name>
<dbReference type="Proteomes" id="UP000051952">
    <property type="component" value="Unassembled WGS sequence"/>
</dbReference>
<dbReference type="AlphaFoldDB" id="A0A0S4JQD5"/>
<evidence type="ECO:0000313" key="3">
    <source>
        <dbReference type="Proteomes" id="UP000051952"/>
    </source>
</evidence>
<organism evidence="2 3">
    <name type="scientific">Bodo saltans</name>
    <name type="common">Flagellated protozoan</name>
    <dbReference type="NCBI Taxonomy" id="75058"/>
    <lineage>
        <taxon>Eukaryota</taxon>
        <taxon>Discoba</taxon>
        <taxon>Euglenozoa</taxon>
        <taxon>Kinetoplastea</taxon>
        <taxon>Metakinetoplastina</taxon>
        <taxon>Eubodonida</taxon>
        <taxon>Bodonidae</taxon>
        <taxon>Bodo</taxon>
    </lineage>
</organism>
<proteinExistence type="predicted"/>
<sequence>MRKVLAEFVLCAGRQSIYAHFDSRSMMSSASCGDEHKILPPTVLFNDPHTWPKHWTQREIERLLRSNLVNPAAPPNYASLATLFHCNDFKSLALLVGAYTKTPAPSEVDLEQNLRDNLNNVLDSAAMPLQERSNQLDTLDIELSPESEGSLDEHREGDNTVPLAQNPGRRNVVCCTSPRGSGKTQFIKRFVFAKRAAAMKYGRVIVRCCDKTAHHTTSTSKRSWVTQVLDDRETTSSNLEKRQHLQSLAEESYNLHARSTIAALCELIRVHVEAVTGTPQDLSKYCDPTTAYATWTHETAKYFKIAPNTKYMDPLIILDTCELLAEHDHKSFTHTTGAPYTLLETFCLAVPALYSILAIGCNAVIGSKDPAYLAMANVTDIGPLVPLSERGYEKALSESWKYEADSALRAPLHHLAGGVPRLLRLAFMKQPQTMSLACGSVNAFSRCFEVYSAAARAQYPVQPAWFPQAYTCLLASSTKAKVKGSDTIPVNPAWKNIKADEEWDSRRTLTYDEAAMMSMGTHNPETNRFMVPPITFGDTEAAMRPGAPILPSQLHPFLSAEATTRPKNTSTGRQKFSHLFLYAVYARYLLAFWENTSSPWVSLTKTFEGAVHSDQMALLEEYEMNLSSGVKVVGQSHSTENAVTYLEGNDSSKAFIWCRQKHGRNSEHFAVPLYLHKEPNALTNNATKEILPFVLSLHQNDVVTHQELCRSRAHKSTILVEPDAMCSGSRLWLDSNG</sequence>
<accession>A0A0S4JQD5</accession>
<protein>
    <submittedName>
        <fullName evidence="2">Bodo-specific multi-copy gene family, putative</fullName>
    </submittedName>
</protein>
<dbReference type="VEuPathDB" id="TriTrypDB:BSAL_38190"/>
<feature type="region of interest" description="Disordered" evidence="1">
    <location>
        <begin position="146"/>
        <end position="165"/>
    </location>
</feature>
<keyword evidence="3" id="KW-1185">Reference proteome</keyword>
<reference evidence="3" key="1">
    <citation type="submission" date="2015-09" db="EMBL/GenBank/DDBJ databases">
        <authorList>
            <consortium name="Pathogen Informatics"/>
        </authorList>
    </citation>
    <scope>NUCLEOTIDE SEQUENCE [LARGE SCALE GENOMIC DNA]</scope>
    <source>
        <strain evidence="3">Lake Konstanz</strain>
    </source>
</reference>
<evidence type="ECO:0000256" key="1">
    <source>
        <dbReference type="SAM" id="MobiDB-lite"/>
    </source>
</evidence>
<gene>
    <name evidence="2" type="ORF">BSAL_38190</name>
</gene>